<dbReference type="AlphaFoldDB" id="A0A3B1D3C3"/>
<dbReference type="InterPro" id="IPR046357">
    <property type="entry name" value="PPIase_dom_sf"/>
</dbReference>
<dbReference type="InterPro" id="IPR000774">
    <property type="entry name" value="PPIase_FKBP_N"/>
</dbReference>
<gene>
    <name evidence="6" type="ORF">MNBD_UNCLBAC01-1690</name>
</gene>
<sequence length="247" mass="27162">MVTKIKKGIFMKMKTTTATALFCLTLFISNYAAAANEEAKKGLENKKDKLSYSIGVSMAGGLMPIKEEIDLNQVLKGISDQFYKKDLLVSENEARTILGEFSMKMQEKMAEENKLISQKNLVEGNNFLKENQEKEGVTTTESGLQYLVLTQGDGPKPTGTDKVKVHYKGTTIAGVEFDSSYKRGEPVIFPITGVIKGWTEALQLMKVGSKYKLFIPSELAYGPRGSGPAIGPNSVLIFEVELLGIEK</sequence>
<dbReference type="PANTHER" id="PTHR43811:SF19">
    <property type="entry name" value="39 KDA FK506-BINDING NUCLEAR PROTEIN"/>
    <property type="match status" value="1"/>
</dbReference>
<keyword evidence="3" id="KW-0697">Rotamase</keyword>
<evidence type="ECO:0000256" key="2">
    <source>
        <dbReference type="ARBA" id="ARBA00013194"/>
    </source>
</evidence>
<dbReference type="GO" id="GO:0003755">
    <property type="term" value="F:peptidyl-prolyl cis-trans isomerase activity"/>
    <property type="evidence" value="ECO:0007669"/>
    <property type="project" value="UniProtKB-KW"/>
</dbReference>
<organism evidence="6">
    <name type="scientific">hydrothermal vent metagenome</name>
    <dbReference type="NCBI Taxonomy" id="652676"/>
    <lineage>
        <taxon>unclassified sequences</taxon>
        <taxon>metagenomes</taxon>
        <taxon>ecological metagenomes</taxon>
    </lineage>
</organism>
<dbReference type="Pfam" id="PF01346">
    <property type="entry name" value="FKBP_N"/>
    <property type="match status" value="1"/>
</dbReference>
<evidence type="ECO:0000256" key="4">
    <source>
        <dbReference type="ARBA" id="ARBA00023235"/>
    </source>
</evidence>
<proteinExistence type="predicted"/>
<dbReference type="EC" id="5.2.1.8" evidence="2"/>
<dbReference type="Gene3D" id="3.10.50.40">
    <property type="match status" value="1"/>
</dbReference>
<comment type="catalytic activity">
    <reaction evidence="1">
        <text>[protein]-peptidylproline (omega=180) = [protein]-peptidylproline (omega=0)</text>
        <dbReference type="Rhea" id="RHEA:16237"/>
        <dbReference type="Rhea" id="RHEA-COMP:10747"/>
        <dbReference type="Rhea" id="RHEA-COMP:10748"/>
        <dbReference type="ChEBI" id="CHEBI:83833"/>
        <dbReference type="ChEBI" id="CHEBI:83834"/>
        <dbReference type="EC" id="5.2.1.8"/>
    </reaction>
</comment>
<dbReference type="PROSITE" id="PS50059">
    <property type="entry name" value="FKBP_PPIASE"/>
    <property type="match status" value="1"/>
</dbReference>
<name>A0A3B1D3C3_9ZZZZ</name>
<keyword evidence="4 6" id="KW-0413">Isomerase</keyword>
<evidence type="ECO:0000259" key="5">
    <source>
        <dbReference type="PROSITE" id="PS50059"/>
    </source>
</evidence>
<dbReference type="FunFam" id="3.10.50.40:FF:000006">
    <property type="entry name" value="Peptidyl-prolyl cis-trans isomerase"/>
    <property type="match status" value="1"/>
</dbReference>
<accession>A0A3B1D3C3</accession>
<dbReference type="PANTHER" id="PTHR43811">
    <property type="entry name" value="FKBP-TYPE PEPTIDYL-PROLYL CIS-TRANS ISOMERASE FKPA"/>
    <property type="match status" value="1"/>
</dbReference>
<evidence type="ECO:0000256" key="1">
    <source>
        <dbReference type="ARBA" id="ARBA00000971"/>
    </source>
</evidence>
<dbReference type="InterPro" id="IPR036944">
    <property type="entry name" value="PPIase_FKBP_N_sf"/>
</dbReference>
<evidence type="ECO:0000313" key="6">
    <source>
        <dbReference type="EMBL" id="VAX35232.1"/>
    </source>
</evidence>
<evidence type="ECO:0000256" key="3">
    <source>
        <dbReference type="ARBA" id="ARBA00023110"/>
    </source>
</evidence>
<dbReference type="EMBL" id="UOGJ01000039">
    <property type="protein sequence ID" value="VAX35232.1"/>
    <property type="molecule type" value="Genomic_DNA"/>
</dbReference>
<dbReference type="InterPro" id="IPR001179">
    <property type="entry name" value="PPIase_FKBP_dom"/>
</dbReference>
<dbReference type="Gene3D" id="1.10.287.460">
    <property type="entry name" value="Peptidyl-prolyl cis-trans isomerase, FKBP-type, N-terminal domain"/>
    <property type="match status" value="1"/>
</dbReference>
<reference evidence="6" key="1">
    <citation type="submission" date="2018-06" db="EMBL/GenBank/DDBJ databases">
        <authorList>
            <person name="Zhirakovskaya E."/>
        </authorList>
    </citation>
    <scope>NUCLEOTIDE SEQUENCE</scope>
</reference>
<dbReference type="GO" id="GO:0006457">
    <property type="term" value="P:protein folding"/>
    <property type="evidence" value="ECO:0007669"/>
    <property type="project" value="InterPro"/>
</dbReference>
<protein>
    <recommendedName>
        <fullName evidence="2">peptidylprolyl isomerase</fullName>
        <ecNumber evidence="2">5.2.1.8</ecNumber>
    </recommendedName>
</protein>
<dbReference type="Pfam" id="PF00254">
    <property type="entry name" value="FKBP_C"/>
    <property type="match status" value="1"/>
</dbReference>
<dbReference type="SUPFAM" id="SSF54534">
    <property type="entry name" value="FKBP-like"/>
    <property type="match status" value="1"/>
</dbReference>
<feature type="domain" description="PPIase FKBP-type" evidence="5">
    <location>
        <begin position="160"/>
        <end position="246"/>
    </location>
</feature>